<comment type="caution">
    <text evidence="2">The sequence shown here is derived from an EMBL/GenBank/DDBJ whole genome shotgun (WGS) entry which is preliminary data.</text>
</comment>
<reference evidence="2" key="1">
    <citation type="submission" date="2022-07" db="EMBL/GenBank/DDBJ databases">
        <title>Genome Sequence of Xylaria arbuscula.</title>
        <authorList>
            <person name="Buettner E."/>
        </authorList>
    </citation>
    <scope>NUCLEOTIDE SEQUENCE</scope>
    <source>
        <strain evidence="2">VT107</strain>
    </source>
</reference>
<name>A0A9W8TMG6_9PEZI</name>
<organism evidence="2 3">
    <name type="scientific">Xylaria arbuscula</name>
    <dbReference type="NCBI Taxonomy" id="114810"/>
    <lineage>
        <taxon>Eukaryota</taxon>
        <taxon>Fungi</taxon>
        <taxon>Dikarya</taxon>
        <taxon>Ascomycota</taxon>
        <taxon>Pezizomycotina</taxon>
        <taxon>Sordariomycetes</taxon>
        <taxon>Xylariomycetidae</taxon>
        <taxon>Xylariales</taxon>
        <taxon>Xylariaceae</taxon>
        <taxon>Xylaria</taxon>
    </lineage>
</organism>
<proteinExistence type="predicted"/>
<sequence length="107" mass="11423">MNSVSSKGTVGGCQEQAVSRGSGRLQTHVAGRAQYLGRSPIVETQVESGEAQMAMARAIMISDRCRTVSRKLLGSKLGAASKANAPAWSRPMPRRPVRIKQQPGFGQ</sequence>
<accession>A0A9W8TMG6</accession>
<keyword evidence="3" id="KW-1185">Reference proteome</keyword>
<dbReference type="Proteomes" id="UP001148614">
    <property type="component" value="Unassembled WGS sequence"/>
</dbReference>
<evidence type="ECO:0000313" key="3">
    <source>
        <dbReference type="Proteomes" id="UP001148614"/>
    </source>
</evidence>
<dbReference type="AlphaFoldDB" id="A0A9W8TMG6"/>
<gene>
    <name evidence="2" type="ORF">NPX13_g4199</name>
</gene>
<protein>
    <submittedName>
        <fullName evidence="2">Uncharacterized protein</fullName>
    </submittedName>
</protein>
<feature type="region of interest" description="Disordered" evidence="1">
    <location>
        <begin position="79"/>
        <end position="107"/>
    </location>
</feature>
<dbReference type="EMBL" id="JANPWZ010000576">
    <property type="protein sequence ID" value="KAJ3574962.1"/>
    <property type="molecule type" value="Genomic_DNA"/>
</dbReference>
<evidence type="ECO:0000313" key="2">
    <source>
        <dbReference type="EMBL" id="KAJ3574962.1"/>
    </source>
</evidence>
<feature type="region of interest" description="Disordered" evidence="1">
    <location>
        <begin position="1"/>
        <end position="26"/>
    </location>
</feature>
<evidence type="ECO:0000256" key="1">
    <source>
        <dbReference type="SAM" id="MobiDB-lite"/>
    </source>
</evidence>